<dbReference type="Proteomes" id="UP000245699">
    <property type="component" value="Unassembled WGS sequence"/>
</dbReference>
<feature type="signal peptide" evidence="1">
    <location>
        <begin position="1"/>
        <end position="17"/>
    </location>
</feature>
<sequence length="154" mass="17305">MKLTSLLYSVFVSGVFSLHCGNNTHEWAACDESITGSGKYVGYLATKDPFFLDPISNLTIIEIQKMHFGSEAVDNTDIHPDYKIYICPITGKTWFLSVSLVYNKKHTVKKRDWDTAISEMVGAMNEHKTFQSTINTDAGSMTIEAFHLSKSGYY</sequence>
<organism evidence="2 4">
    <name type="scientific">Furculomyces boomerangus</name>
    <dbReference type="NCBI Taxonomy" id="61424"/>
    <lineage>
        <taxon>Eukaryota</taxon>
        <taxon>Fungi</taxon>
        <taxon>Fungi incertae sedis</taxon>
        <taxon>Zoopagomycota</taxon>
        <taxon>Kickxellomycotina</taxon>
        <taxon>Harpellomycetes</taxon>
        <taxon>Harpellales</taxon>
        <taxon>Harpellaceae</taxon>
        <taxon>Furculomyces</taxon>
    </lineage>
</organism>
<gene>
    <name evidence="3" type="ORF">BB559_001652</name>
    <name evidence="2" type="ORF">BB559_001672</name>
</gene>
<name>A0A2T9Z1C2_9FUNG</name>
<protein>
    <submittedName>
        <fullName evidence="2">Uncharacterized protein</fullName>
    </submittedName>
</protein>
<accession>A0A2T9Z1C2</accession>
<dbReference type="AlphaFoldDB" id="A0A2T9Z1C2"/>
<keyword evidence="4" id="KW-1185">Reference proteome</keyword>
<evidence type="ECO:0000313" key="3">
    <source>
        <dbReference type="EMBL" id="PVU98332.1"/>
    </source>
</evidence>
<keyword evidence="1" id="KW-0732">Signal</keyword>
<evidence type="ECO:0000313" key="2">
    <source>
        <dbReference type="EMBL" id="PVU98324.1"/>
    </source>
</evidence>
<dbReference type="OrthoDB" id="5711448at2759"/>
<evidence type="ECO:0000256" key="1">
    <source>
        <dbReference type="SAM" id="SignalP"/>
    </source>
</evidence>
<dbReference type="EMBL" id="MBFT01000083">
    <property type="protein sequence ID" value="PVU98324.1"/>
    <property type="molecule type" value="Genomic_DNA"/>
</dbReference>
<feature type="chain" id="PRO_5033327951" evidence="1">
    <location>
        <begin position="18"/>
        <end position="154"/>
    </location>
</feature>
<dbReference type="EMBL" id="MBFT01000083">
    <property type="protein sequence ID" value="PVU98332.1"/>
    <property type="molecule type" value="Genomic_DNA"/>
</dbReference>
<comment type="caution">
    <text evidence="2">The sequence shown here is derived from an EMBL/GenBank/DDBJ whole genome shotgun (WGS) entry which is preliminary data.</text>
</comment>
<reference evidence="2 4" key="1">
    <citation type="journal article" date="2018" name="MBio">
        <title>Comparative Genomics Reveals the Core Gene Toolbox for the Fungus-Insect Symbiosis.</title>
        <authorList>
            <person name="Wang Y."/>
            <person name="Stata M."/>
            <person name="Wang W."/>
            <person name="Stajich J.E."/>
            <person name="White M.M."/>
            <person name="Moncalvo J.M."/>
        </authorList>
    </citation>
    <scope>NUCLEOTIDE SEQUENCE [LARGE SCALE GENOMIC DNA]</scope>
    <source>
        <strain evidence="2 4">AUS-77-4</strain>
    </source>
</reference>
<proteinExistence type="predicted"/>
<evidence type="ECO:0000313" key="4">
    <source>
        <dbReference type="Proteomes" id="UP000245699"/>
    </source>
</evidence>